<dbReference type="InterPro" id="IPR001841">
    <property type="entry name" value="Znf_RING"/>
</dbReference>
<reference evidence="6" key="2">
    <citation type="submission" date="2025-08" db="UniProtKB">
        <authorList>
            <consortium name="Ensembl"/>
        </authorList>
    </citation>
    <scope>IDENTIFICATION</scope>
</reference>
<name>A0A3P9C1X6_9CICH</name>
<dbReference type="AlphaFoldDB" id="A0A3P9C1X6"/>
<dbReference type="Proteomes" id="UP000265160">
    <property type="component" value="LG18"/>
</dbReference>
<sequence length="125" mass="13998">MLSYALTPHSTNVETDIKRRCTHDHTPQPLPCGHSFCPACVREAWSSQGEGKGRFTCPQCQEEHGEVLCDCCPPEAEKGQPPLAVKTCLRCEEGEREREGKEQGDRQRDQSSLYLGCDQPCCELM</sequence>
<evidence type="ECO:0000256" key="1">
    <source>
        <dbReference type="ARBA" id="ARBA00022723"/>
    </source>
</evidence>
<reference evidence="6 7" key="1">
    <citation type="journal article" date="2014" name="Nature">
        <title>The genomic substrate for adaptive radiation in African cichlid fish.</title>
        <authorList>
            <person name="Brawand D."/>
            <person name="Wagner C.E."/>
            <person name="Li Y.I."/>
            <person name="Malinsky M."/>
            <person name="Keller I."/>
            <person name="Fan S."/>
            <person name="Simakov O."/>
            <person name="Ng A.Y."/>
            <person name="Lim Z.W."/>
            <person name="Bezault E."/>
            <person name="Turner-Maier J."/>
            <person name="Johnson J."/>
            <person name="Alcazar R."/>
            <person name="Noh H.J."/>
            <person name="Russell P."/>
            <person name="Aken B."/>
            <person name="Alfoldi J."/>
            <person name="Amemiya C."/>
            <person name="Azzouzi N."/>
            <person name="Baroiller J.F."/>
            <person name="Barloy-Hubler F."/>
            <person name="Berlin A."/>
            <person name="Bloomquist R."/>
            <person name="Carleton K.L."/>
            <person name="Conte M.A."/>
            <person name="D'Cotta H."/>
            <person name="Eshel O."/>
            <person name="Gaffney L."/>
            <person name="Galibert F."/>
            <person name="Gante H.F."/>
            <person name="Gnerre S."/>
            <person name="Greuter L."/>
            <person name="Guyon R."/>
            <person name="Haddad N.S."/>
            <person name="Haerty W."/>
            <person name="Harris R.M."/>
            <person name="Hofmann H.A."/>
            <person name="Hourlier T."/>
            <person name="Hulata G."/>
            <person name="Jaffe D.B."/>
            <person name="Lara M."/>
            <person name="Lee A.P."/>
            <person name="MacCallum I."/>
            <person name="Mwaiko S."/>
            <person name="Nikaido M."/>
            <person name="Nishihara H."/>
            <person name="Ozouf-Costaz C."/>
            <person name="Penman D.J."/>
            <person name="Przybylski D."/>
            <person name="Rakotomanga M."/>
            <person name="Renn S.C.P."/>
            <person name="Ribeiro F.J."/>
            <person name="Ron M."/>
            <person name="Salzburger W."/>
            <person name="Sanchez-Pulido L."/>
            <person name="Santos M.E."/>
            <person name="Searle S."/>
            <person name="Sharpe T."/>
            <person name="Swofford R."/>
            <person name="Tan F.J."/>
            <person name="Williams L."/>
            <person name="Young S."/>
            <person name="Yin S."/>
            <person name="Okada N."/>
            <person name="Kocher T.D."/>
            <person name="Miska E.A."/>
            <person name="Lander E.S."/>
            <person name="Venkatesh B."/>
            <person name="Fernald R.D."/>
            <person name="Meyer A."/>
            <person name="Ponting C.P."/>
            <person name="Streelman J.T."/>
            <person name="Lindblad-Toh K."/>
            <person name="Seehausen O."/>
            <person name="Di Palma F."/>
        </authorList>
    </citation>
    <scope>NUCLEOTIDE SEQUENCE</scope>
</reference>
<dbReference type="InterPro" id="IPR013083">
    <property type="entry name" value="Znf_RING/FYVE/PHD"/>
</dbReference>
<dbReference type="GO" id="GO:0008270">
    <property type="term" value="F:zinc ion binding"/>
    <property type="evidence" value="ECO:0007669"/>
    <property type="project" value="UniProtKB-KW"/>
</dbReference>
<proteinExistence type="predicted"/>
<evidence type="ECO:0000256" key="3">
    <source>
        <dbReference type="ARBA" id="ARBA00022833"/>
    </source>
</evidence>
<feature type="domain" description="RING-type" evidence="5">
    <location>
        <begin position="21"/>
        <end position="61"/>
    </location>
</feature>
<keyword evidence="3" id="KW-0862">Zinc</keyword>
<dbReference type="Gene3D" id="3.30.40.10">
    <property type="entry name" value="Zinc/RING finger domain, C3HC4 (zinc finger)"/>
    <property type="match status" value="1"/>
</dbReference>
<keyword evidence="2 4" id="KW-0863">Zinc-finger</keyword>
<reference evidence="6" key="3">
    <citation type="submission" date="2025-09" db="UniProtKB">
        <authorList>
            <consortium name="Ensembl"/>
        </authorList>
    </citation>
    <scope>IDENTIFICATION</scope>
</reference>
<dbReference type="InterPro" id="IPR027370">
    <property type="entry name" value="Znf-RING_euk"/>
</dbReference>
<dbReference type="PROSITE" id="PS50089">
    <property type="entry name" value="ZF_RING_2"/>
    <property type="match status" value="1"/>
</dbReference>
<evidence type="ECO:0000256" key="4">
    <source>
        <dbReference type="PROSITE-ProRule" id="PRU00175"/>
    </source>
</evidence>
<keyword evidence="7" id="KW-1185">Reference proteome</keyword>
<organism evidence="6 7">
    <name type="scientific">Maylandia zebra</name>
    <name type="common">zebra mbuna</name>
    <dbReference type="NCBI Taxonomy" id="106582"/>
    <lineage>
        <taxon>Eukaryota</taxon>
        <taxon>Metazoa</taxon>
        <taxon>Chordata</taxon>
        <taxon>Craniata</taxon>
        <taxon>Vertebrata</taxon>
        <taxon>Euteleostomi</taxon>
        <taxon>Actinopterygii</taxon>
        <taxon>Neopterygii</taxon>
        <taxon>Teleostei</taxon>
        <taxon>Neoteleostei</taxon>
        <taxon>Acanthomorphata</taxon>
        <taxon>Ovalentaria</taxon>
        <taxon>Cichlomorphae</taxon>
        <taxon>Cichliformes</taxon>
        <taxon>Cichlidae</taxon>
        <taxon>African cichlids</taxon>
        <taxon>Pseudocrenilabrinae</taxon>
        <taxon>Haplochromini</taxon>
        <taxon>Maylandia</taxon>
        <taxon>Maylandia zebra complex</taxon>
    </lineage>
</organism>
<dbReference type="PROSITE" id="PS00518">
    <property type="entry name" value="ZF_RING_1"/>
    <property type="match status" value="1"/>
</dbReference>
<accession>A0A3P9C1X6</accession>
<dbReference type="InterPro" id="IPR017907">
    <property type="entry name" value="Znf_RING_CS"/>
</dbReference>
<dbReference type="SUPFAM" id="SSF57850">
    <property type="entry name" value="RING/U-box"/>
    <property type="match status" value="1"/>
</dbReference>
<keyword evidence="1" id="KW-0479">Metal-binding</keyword>
<protein>
    <recommendedName>
        <fullName evidence="5">RING-type domain-containing protein</fullName>
    </recommendedName>
</protein>
<evidence type="ECO:0000256" key="2">
    <source>
        <dbReference type="ARBA" id="ARBA00022771"/>
    </source>
</evidence>
<dbReference type="Ensembl" id="ENSMZET00005016624.1">
    <property type="protein sequence ID" value="ENSMZEP00005016109.1"/>
    <property type="gene ID" value="ENSMZEG00005012097.1"/>
</dbReference>
<dbReference type="Pfam" id="PF13445">
    <property type="entry name" value="zf-RING_UBOX"/>
    <property type="match status" value="1"/>
</dbReference>
<evidence type="ECO:0000313" key="7">
    <source>
        <dbReference type="Proteomes" id="UP000265160"/>
    </source>
</evidence>
<evidence type="ECO:0000313" key="6">
    <source>
        <dbReference type="Ensembl" id="ENSMZEP00005016109.1"/>
    </source>
</evidence>
<evidence type="ECO:0000259" key="5">
    <source>
        <dbReference type="PROSITE" id="PS50089"/>
    </source>
</evidence>
<dbReference type="GeneTree" id="ENSGT00940000181728"/>